<keyword evidence="2" id="KW-1185">Reference proteome</keyword>
<reference evidence="2" key="2">
    <citation type="submission" date="2015-01" db="EMBL/GenBank/DDBJ databases">
        <title>Evolutionary Origins and Diversification of the Mycorrhizal Mutualists.</title>
        <authorList>
            <consortium name="DOE Joint Genome Institute"/>
            <consortium name="Mycorrhizal Genomics Consortium"/>
            <person name="Kohler A."/>
            <person name="Kuo A."/>
            <person name="Nagy L.G."/>
            <person name="Floudas D."/>
            <person name="Copeland A."/>
            <person name="Barry K.W."/>
            <person name="Cichocki N."/>
            <person name="Veneault-Fourrey C."/>
            <person name="LaButti K."/>
            <person name="Lindquist E.A."/>
            <person name="Lipzen A."/>
            <person name="Lundell T."/>
            <person name="Morin E."/>
            <person name="Murat C."/>
            <person name="Riley R."/>
            <person name="Ohm R."/>
            <person name="Sun H."/>
            <person name="Tunlid A."/>
            <person name="Henrissat B."/>
            <person name="Grigoriev I.V."/>
            <person name="Hibbett D.S."/>
            <person name="Martin F."/>
        </authorList>
    </citation>
    <scope>NUCLEOTIDE SEQUENCE [LARGE SCALE GENOMIC DNA]</scope>
    <source>
        <strain evidence="2">UH-Slu-Lm8-n1</strain>
    </source>
</reference>
<sequence length="126" mass="14386">MKLMAEPGRTVLGSIDQFMPCILENLDPTCRLLVGFWTTRHDPAQEGVDVVINFIEGTSMNIFFYLKCLVGTTYRGHVHSGLKSHYTIPGFSKELCELPGRRRRSRQHPISMLCRRRASSKVSKFL</sequence>
<dbReference type="HOGENOM" id="CLU_1983040_0_0_1"/>
<evidence type="ECO:0000313" key="1">
    <source>
        <dbReference type="EMBL" id="KIK39169.1"/>
    </source>
</evidence>
<dbReference type="Proteomes" id="UP000054485">
    <property type="component" value="Unassembled WGS sequence"/>
</dbReference>
<name>A0A0D0AM35_9AGAM</name>
<evidence type="ECO:0000313" key="2">
    <source>
        <dbReference type="Proteomes" id="UP000054485"/>
    </source>
</evidence>
<organism evidence="1 2">
    <name type="scientific">Suillus luteus UH-Slu-Lm8-n1</name>
    <dbReference type="NCBI Taxonomy" id="930992"/>
    <lineage>
        <taxon>Eukaryota</taxon>
        <taxon>Fungi</taxon>
        <taxon>Dikarya</taxon>
        <taxon>Basidiomycota</taxon>
        <taxon>Agaricomycotina</taxon>
        <taxon>Agaricomycetes</taxon>
        <taxon>Agaricomycetidae</taxon>
        <taxon>Boletales</taxon>
        <taxon>Suillineae</taxon>
        <taxon>Suillaceae</taxon>
        <taxon>Suillus</taxon>
    </lineage>
</organism>
<dbReference type="EMBL" id="KN835356">
    <property type="protein sequence ID" value="KIK39169.1"/>
    <property type="molecule type" value="Genomic_DNA"/>
</dbReference>
<dbReference type="AlphaFoldDB" id="A0A0D0AM35"/>
<gene>
    <name evidence="1" type="ORF">CY34DRAFT_349137</name>
</gene>
<accession>A0A0D0AM35</accession>
<protein>
    <submittedName>
        <fullName evidence="1">Uncharacterized protein</fullName>
    </submittedName>
</protein>
<proteinExistence type="predicted"/>
<reference evidence="1 2" key="1">
    <citation type="submission" date="2014-04" db="EMBL/GenBank/DDBJ databases">
        <authorList>
            <consortium name="DOE Joint Genome Institute"/>
            <person name="Kuo A."/>
            <person name="Ruytinx J."/>
            <person name="Rineau F."/>
            <person name="Colpaert J."/>
            <person name="Kohler A."/>
            <person name="Nagy L.G."/>
            <person name="Floudas D."/>
            <person name="Copeland A."/>
            <person name="Barry K.W."/>
            <person name="Cichocki N."/>
            <person name="Veneault-Fourrey C."/>
            <person name="LaButti K."/>
            <person name="Lindquist E.A."/>
            <person name="Lipzen A."/>
            <person name="Lundell T."/>
            <person name="Morin E."/>
            <person name="Murat C."/>
            <person name="Sun H."/>
            <person name="Tunlid A."/>
            <person name="Henrissat B."/>
            <person name="Grigoriev I.V."/>
            <person name="Hibbett D.S."/>
            <person name="Martin F."/>
            <person name="Nordberg H.P."/>
            <person name="Cantor M.N."/>
            <person name="Hua S.X."/>
        </authorList>
    </citation>
    <scope>NUCLEOTIDE SEQUENCE [LARGE SCALE GENOMIC DNA]</scope>
    <source>
        <strain evidence="1 2">UH-Slu-Lm8-n1</strain>
    </source>
</reference>
<dbReference type="InParanoid" id="A0A0D0AM35"/>